<name>A0A4Q9GSW4_9MICO</name>
<sequence length="188" mass="19349">MRFAALALLVLLGTAACAPPPPPGVPTTTPVIEDPIVFTVVLSSTEVSLLDEDGKRVSTFEYAEEDATPLVAALNKAFGTEVGPVPQGGDTIYSWDGLQLQDFADVDAGTRINVVKPTVEGVDVQAVGGVGIGTPSATVEDVASSNSVESVTGIDIRVFLLDTQDGRSVVLTADEPDGHVYDIVAGGP</sequence>
<dbReference type="PROSITE" id="PS51257">
    <property type="entry name" value="PROKAR_LIPOPROTEIN"/>
    <property type="match status" value="1"/>
</dbReference>
<protein>
    <recommendedName>
        <fullName evidence="4">GerMN domain-containing protein</fullName>
    </recommendedName>
</protein>
<feature type="chain" id="PRO_5020224775" description="GerMN domain-containing protein" evidence="1">
    <location>
        <begin position="19"/>
        <end position="188"/>
    </location>
</feature>
<dbReference type="EMBL" id="SISG01000001">
    <property type="protein sequence ID" value="TBN57234.1"/>
    <property type="molecule type" value="Genomic_DNA"/>
</dbReference>
<dbReference type="RefSeq" id="WP_130981345.1">
    <property type="nucleotide sequence ID" value="NZ_SISG01000001.1"/>
</dbReference>
<evidence type="ECO:0000313" key="2">
    <source>
        <dbReference type="EMBL" id="TBN57234.1"/>
    </source>
</evidence>
<proteinExistence type="predicted"/>
<feature type="signal peptide" evidence="1">
    <location>
        <begin position="1"/>
        <end position="18"/>
    </location>
</feature>
<reference evidence="3" key="1">
    <citation type="submission" date="2019-02" db="EMBL/GenBank/DDBJ databases">
        <title>Glaciihabitans arcticus sp. nov., a psychrotolerant bacterium isolated from polar soil.</title>
        <authorList>
            <person name="Dahal R.H."/>
        </authorList>
    </citation>
    <scope>NUCLEOTIDE SEQUENCE [LARGE SCALE GENOMIC DNA]</scope>
    <source>
        <strain evidence="3">RP-3-7</strain>
    </source>
</reference>
<evidence type="ECO:0000313" key="3">
    <source>
        <dbReference type="Proteomes" id="UP000294194"/>
    </source>
</evidence>
<dbReference type="AlphaFoldDB" id="A0A4Q9GSW4"/>
<accession>A0A4Q9GSW4</accession>
<evidence type="ECO:0008006" key="4">
    <source>
        <dbReference type="Google" id="ProtNLM"/>
    </source>
</evidence>
<keyword evidence="1" id="KW-0732">Signal</keyword>
<comment type="caution">
    <text evidence="2">The sequence shown here is derived from an EMBL/GenBank/DDBJ whole genome shotgun (WGS) entry which is preliminary data.</text>
</comment>
<organism evidence="2 3">
    <name type="scientific">Glaciihabitans arcticus</name>
    <dbReference type="NCBI Taxonomy" id="2668039"/>
    <lineage>
        <taxon>Bacteria</taxon>
        <taxon>Bacillati</taxon>
        <taxon>Actinomycetota</taxon>
        <taxon>Actinomycetes</taxon>
        <taxon>Micrococcales</taxon>
        <taxon>Microbacteriaceae</taxon>
        <taxon>Glaciihabitans</taxon>
    </lineage>
</organism>
<evidence type="ECO:0000256" key="1">
    <source>
        <dbReference type="SAM" id="SignalP"/>
    </source>
</evidence>
<dbReference type="Proteomes" id="UP000294194">
    <property type="component" value="Unassembled WGS sequence"/>
</dbReference>
<gene>
    <name evidence="2" type="ORF">EYE40_07385</name>
</gene>
<keyword evidence="3" id="KW-1185">Reference proteome</keyword>